<accession>A0A9Q3H069</accession>
<dbReference type="OrthoDB" id="128646at2759"/>
<comment type="caution">
    <text evidence="1">The sequence shown here is derived from an EMBL/GenBank/DDBJ whole genome shotgun (WGS) entry which is preliminary data.</text>
</comment>
<evidence type="ECO:0000313" key="1">
    <source>
        <dbReference type="EMBL" id="MBW0486938.1"/>
    </source>
</evidence>
<sequence length="106" mass="12233">MFYSILIDSGATNSFIANQFVHKYSLTMSELSEKIPLIILDFSESPSSWVTNHTKYMVEIPPFPSFDWDLSVIDTPKGEGLILGIDFLNHFNPSIYWRKRLITFNP</sequence>
<dbReference type="InterPro" id="IPR021109">
    <property type="entry name" value="Peptidase_aspartic_dom_sf"/>
</dbReference>
<dbReference type="Gene3D" id="2.40.70.10">
    <property type="entry name" value="Acid Proteases"/>
    <property type="match status" value="1"/>
</dbReference>
<dbReference type="AlphaFoldDB" id="A0A9Q3H069"/>
<protein>
    <submittedName>
        <fullName evidence="1">Uncharacterized protein</fullName>
    </submittedName>
</protein>
<dbReference type="SUPFAM" id="SSF50630">
    <property type="entry name" value="Acid proteases"/>
    <property type="match status" value="1"/>
</dbReference>
<dbReference type="Proteomes" id="UP000765509">
    <property type="component" value="Unassembled WGS sequence"/>
</dbReference>
<dbReference type="Pfam" id="PF08284">
    <property type="entry name" value="RVP_2"/>
    <property type="match status" value="1"/>
</dbReference>
<name>A0A9Q3H069_9BASI</name>
<evidence type="ECO:0000313" key="2">
    <source>
        <dbReference type="Proteomes" id="UP000765509"/>
    </source>
</evidence>
<organism evidence="1 2">
    <name type="scientific">Austropuccinia psidii MF-1</name>
    <dbReference type="NCBI Taxonomy" id="1389203"/>
    <lineage>
        <taxon>Eukaryota</taxon>
        <taxon>Fungi</taxon>
        <taxon>Dikarya</taxon>
        <taxon>Basidiomycota</taxon>
        <taxon>Pucciniomycotina</taxon>
        <taxon>Pucciniomycetes</taxon>
        <taxon>Pucciniales</taxon>
        <taxon>Sphaerophragmiaceae</taxon>
        <taxon>Austropuccinia</taxon>
    </lineage>
</organism>
<dbReference type="EMBL" id="AVOT02008885">
    <property type="protein sequence ID" value="MBW0486938.1"/>
    <property type="molecule type" value="Genomic_DNA"/>
</dbReference>
<reference evidence="1" key="1">
    <citation type="submission" date="2021-03" db="EMBL/GenBank/DDBJ databases">
        <title>Draft genome sequence of rust myrtle Austropuccinia psidii MF-1, a brazilian biotype.</title>
        <authorList>
            <person name="Quecine M.C."/>
            <person name="Pachon D.M.R."/>
            <person name="Bonatelli M.L."/>
            <person name="Correr F.H."/>
            <person name="Franceschini L.M."/>
            <person name="Leite T.F."/>
            <person name="Margarido G.R.A."/>
            <person name="Almeida C.A."/>
            <person name="Ferrarezi J.A."/>
            <person name="Labate C.A."/>
        </authorList>
    </citation>
    <scope>NUCLEOTIDE SEQUENCE</scope>
    <source>
        <strain evidence="1">MF-1</strain>
    </source>
</reference>
<proteinExistence type="predicted"/>
<gene>
    <name evidence="1" type="ORF">O181_026653</name>
</gene>
<keyword evidence="2" id="KW-1185">Reference proteome</keyword>